<organism evidence="2">
    <name type="scientific">Mytilinidion resinicola</name>
    <dbReference type="NCBI Taxonomy" id="574789"/>
    <lineage>
        <taxon>Eukaryota</taxon>
        <taxon>Fungi</taxon>
        <taxon>Dikarya</taxon>
        <taxon>Ascomycota</taxon>
        <taxon>Pezizomycotina</taxon>
        <taxon>Dothideomycetes</taxon>
        <taxon>Pleosporomycetidae</taxon>
        <taxon>Mytilinidiales</taxon>
        <taxon>Mytilinidiaceae</taxon>
        <taxon>Mytilinidion</taxon>
    </lineage>
</organism>
<accession>A0A6A6Y7C4</accession>
<reference evidence="2 4" key="1">
    <citation type="journal article" date="2020" name="Stud. Mycol.">
        <title>101 Dothideomycetes genomes: a test case for predicting lifestyles and emergence of pathogens.</title>
        <authorList>
            <person name="Haridas S."/>
            <person name="Albert R."/>
            <person name="Binder M."/>
            <person name="Bloem J."/>
            <person name="Labutti K."/>
            <person name="Salamov A."/>
            <person name="Andreopoulos B."/>
            <person name="Baker S."/>
            <person name="Barry K."/>
            <person name="Bills G."/>
            <person name="Bluhm B."/>
            <person name="Cannon C."/>
            <person name="Castanera R."/>
            <person name="Culley D."/>
            <person name="Daum C."/>
            <person name="Ezra D."/>
            <person name="Gonzalez J."/>
            <person name="Henrissat B."/>
            <person name="Kuo A."/>
            <person name="Liang C."/>
            <person name="Lipzen A."/>
            <person name="Lutzoni F."/>
            <person name="Magnuson J."/>
            <person name="Mondo S."/>
            <person name="Nolan M."/>
            <person name="Ohm R."/>
            <person name="Pangilinan J."/>
            <person name="Park H.-J."/>
            <person name="Ramirez L."/>
            <person name="Alfaro M."/>
            <person name="Sun H."/>
            <person name="Tritt A."/>
            <person name="Yoshinaga Y."/>
            <person name="Zwiers L.-H."/>
            <person name="Turgeon B."/>
            <person name="Goodwin S."/>
            <person name="Spatafora J."/>
            <person name="Crous P."/>
            <person name="Grigoriev I."/>
        </authorList>
    </citation>
    <scope>NUCLEOTIDE SEQUENCE</scope>
    <source>
        <strain evidence="2 4">CBS 304.34</strain>
    </source>
</reference>
<dbReference type="GO" id="GO:0005739">
    <property type="term" value="C:mitochondrion"/>
    <property type="evidence" value="ECO:0007669"/>
    <property type="project" value="TreeGrafter"/>
</dbReference>
<dbReference type="GeneID" id="54457000"/>
<dbReference type="PANTHER" id="PTHR11695:SF647">
    <property type="entry name" value="ENOYL REDUCTASE (ER) DOMAIN-CONTAINING PROTEIN"/>
    <property type="match status" value="1"/>
</dbReference>
<evidence type="ECO:0000313" key="2">
    <source>
        <dbReference type="EMBL" id="KAF2803707.1"/>
    </source>
</evidence>
<dbReference type="Pfam" id="PF00107">
    <property type="entry name" value="ADH_zinc_N"/>
    <property type="match status" value="1"/>
</dbReference>
<reference evidence="4" key="3">
    <citation type="submission" date="2025-04" db="UniProtKB">
        <authorList>
            <consortium name="RefSeq"/>
        </authorList>
    </citation>
    <scope>IDENTIFICATION</scope>
    <source>
        <strain evidence="4">CBS 304.34</strain>
    </source>
</reference>
<feature type="domain" description="Alcohol dehydrogenase-like C-terminal" evidence="1">
    <location>
        <begin position="7"/>
        <end position="86"/>
    </location>
</feature>
<dbReference type="PANTHER" id="PTHR11695">
    <property type="entry name" value="ALCOHOL DEHYDROGENASE RELATED"/>
    <property type="match status" value="1"/>
</dbReference>
<protein>
    <recommendedName>
        <fullName evidence="1">Alcohol dehydrogenase-like C-terminal domain-containing protein</fullName>
    </recommendedName>
</protein>
<dbReference type="EMBL" id="MU003716">
    <property type="protein sequence ID" value="KAF2803707.1"/>
    <property type="molecule type" value="Genomic_DNA"/>
</dbReference>
<gene>
    <name evidence="2 4" type="ORF">BDZ99DRAFT_399001</name>
</gene>
<dbReference type="SUPFAM" id="SSF51735">
    <property type="entry name" value="NAD(P)-binding Rossmann-fold domains"/>
    <property type="match status" value="1"/>
</dbReference>
<proteinExistence type="predicted"/>
<dbReference type="AlphaFoldDB" id="A0A6A6Y7C4"/>
<evidence type="ECO:0000313" key="3">
    <source>
        <dbReference type="Proteomes" id="UP000504636"/>
    </source>
</evidence>
<keyword evidence="3" id="KW-1185">Reference proteome</keyword>
<evidence type="ECO:0000313" key="4">
    <source>
        <dbReference type="RefSeq" id="XP_033570671.1"/>
    </source>
</evidence>
<dbReference type="RefSeq" id="XP_033570671.1">
    <property type="nucleotide sequence ID" value="XM_033716107.1"/>
</dbReference>
<sequence>MKAASVPHAAGAEVVGTCGMANVEFVKELGADTMVDYAQIGMKEWIDGKEERKFDVVLDCVGGQILTDAWTCEREDSFLISVAEPPEGDKLEEGVSAGVRHAFFIVDPHGSQLALITKLIEAERCKGIVDGV</sequence>
<dbReference type="InterPro" id="IPR013149">
    <property type="entry name" value="ADH-like_C"/>
</dbReference>
<evidence type="ECO:0000259" key="1">
    <source>
        <dbReference type="Pfam" id="PF00107"/>
    </source>
</evidence>
<dbReference type="InterPro" id="IPR036291">
    <property type="entry name" value="NAD(P)-bd_dom_sf"/>
</dbReference>
<dbReference type="OrthoDB" id="3509362at2759"/>
<dbReference type="Proteomes" id="UP000504636">
    <property type="component" value="Unplaced"/>
</dbReference>
<reference evidence="4" key="2">
    <citation type="submission" date="2020-04" db="EMBL/GenBank/DDBJ databases">
        <authorList>
            <consortium name="NCBI Genome Project"/>
        </authorList>
    </citation>
    <scope>NUCLEOTIDE SEQUENCE</scope>
    <source>
        <strain evidence="4">CBS 304.34</strain>
    </source>
</reference>
<dbReference type="Gene3D" id="3.40.50.720">
    <property type="entry name" value="NAD(P)-binding Rossmann-like Domain"/>
    <property type="match status" value="1"/>
</dbReference>
<dbReference type="InterPro" id="IPR050700">
    <property type="entry name" value="YIM1/Zinc_Alcohol_DH_Fams"/>
</dbReference>
<name>A0A6A6Y7C4_9PEZI</name>